<name>A0ABD5U7X2_9EURY</name>
<proteinExistence type="predicted"/>
<gene>
    <name evidence="2" type="ORF">ACFQHK_03860</name>
</gene>
<dbReference type="InterPro" id="IPR036388">
    <property type="entry name" value="WH-like_DNA-bd_sf"/>
</dbReference>
<reference evidence="2 3" key="1">
    <citation type="journal article" date="2019" name="Int. J. Syst. Evol. Microbiol.">
        <title>The Global Catalogue of Microorganisms (GCM) 10K type strain sequencing project: providing services to taxonomists for standard genome sequencing and annotation.</title>
        <authorList>
            <consortium name="The Broad Institute Genomics Platform"/>
            <consortium name="The Broad Institute Genome Sequencing Center for Infectious Disease"/>
            <person name="Wu L."/>
            <person name="Ma J."/>
        </authorList>
    </citation>
    <scope>NUCLEOTIDE SEQUENCE [LARGE SCALE GENOMIC DNA]</scope>
    <source>
        <strain evidence="2 3">PSRA2</strain>
    </source>
</reference>
<dbReference type="Proteomes" id="UP001596406">
    <property type="component" value="Unassembled WGS sequence"/>
</dbReference>
<evidence type="ECO:0000313" key="2">
    <source>
        <dbReference type="EMBL" id="MFC6835640.1"/>
    </source>
</evidence>
<dbReference type="InterPro" id="IPR055768">
    <property type="entry name" value="DUF7344"/>
</dbReference>
<feature type="domain" description="DUF7344" evidence="1">
    <location>
        <begin position="8"/>
        <end position="83"/>
    </location>
</feature>
<protein>
    <recommendedName>
        <fullName evidence="1">DUF7344 domain-containing protein</fullName>
    </recommendedName>
</protein>
<comment type="caution">
    <text evidence="2">The sequence shown here is derived from an EMBL/GenBank/DDBJ whole genome shotgun (WGS) entry which is preliminary data.</text>
</comment>
<evidence type="ECO:0000313" key="3">
    <source>
        <dbReference type="Proteomes" id="UP001596406"/>
    </source>
</evidence>
<accession>A0ABD5U7X2</accession>
<dbReference type="AlphaFoldDB" id="A0ABD5U7X2"/>
<keyword evidence="3" id="KW-1185">Reference proteome</keyword>
<sequence>MDDATTGLLTNHRRRYVLSYLDERAGEPVSVDALASQVIARELVMGSGSVDPDSVEVTLAHVHLPKLAAAGVIEYDRDAATVRRRLDDTDVVLEERTARVLEGSSA</sequence>
<dbReference type="RefSeq" id="WP_304447336.1">
    <property type="nucleotide sequence ID" value="NZ_JARRAH010000001.1"/>
</dbReference>
<dbReference type="Pfam" id="PF24035">
    <property type="entry name" value="DUF7344"/>
    <property type="match status" value="1"/>
</dbReference>
<evidence type="ECO:0000259" key="1">
    <source>
        <dbReference type="Pfam" id="PF24035"/>
    </source>
</evidence>
<dbReference type="Gene3D" id="1.10.10.10">
    <property type="entry name" value="Winged helix-like DNA-binding domain superfamily/Winged helix DNA-binding domain"/>
    <property type="match status" value="1"/>
</dbReference>
<dbReference type="EMBL" id="JBHSXM010000001">
    <property type="protein sequence ID" value="MFC6835640.1"/>
    <property type="molecule type" value="Genomic_DNA"/>
</dbReference>
<organism evidence="2 3">
    <name type="scientific">Halomarina ordinaria</name>
    <dbReference type="NCBI Taxonomy" id="3033939"/>
    <lineage>
        <taxon>Archaea</taxon>
        <taxon>Methanobacteriati</taxon>
        <taxon>Methanobacteriota</taxon>
        <taxon>Stenosarchaea group</taxon>
        <taxon>Halobacteria</taxon>
        <taxon>Halobacteriales</taxon>
        <taxon>Natronomonadaceae</taxon>
        <taxon>Halomarina</taxon>
    </lineage>
</organism>